<dbReference type="InterPro" id="IPR023378">
    <property type="entry name" value="YheA/YmcA-like_dom_sf"/>
</dbReference>
<dbReference type="PANTHER" id="PTHR38448">
    <property type="entry name" value="REGULATORY PROTEIN YLBF-RELATED"/>
    <property type="match status" value="1"/>
</dbReference>
<dbReference type="GeneID" id="41073523"/>
<organism evidence="1 2">
    <name type="scientific">Staphylococcus hyicus</name>
    <dbReference type="NCBI Taxonomy" id="1284"/>
    <lineage>
        <taxon>Bacteria</taxon>
        <taxon>Bacillati</taxon>
        <taxon>Bacillota</taxon>
        <taxon>Bacilli</taxon>
        <taxon>Bacillales</taxon>
        <taxon>Staphylococcaceae</taxon>
        <taxon>Staphylococcus</taxon>
    </lineage>
</organism>
<dbReference type="Pfam" id="PF06133">
    <property type="entry name" value="Com_YlbF"/>
    <property type="match status" value="1"/>
</dbReference>
<reference evidence="1 2" key="1">
    <citation type="journal article" date="2016" name="Front. Microbiol.">
        <title>Comprehensive Phylogenetic Analysis of Bovine Non-aureus Staphylococci Species Based on Whole-Genome Sequencing.</title>
        <authorList>
            <person name="Naushad S."/>
            <person name="Barkema H.W."/>
            <person name="Luby C."/>
            <person name="Condas L.A."/>
            <person name="Nobrega D.B."/>
            <person name="Carson D.A."/>
            <person name="De Buck J."/>
        </authorList>
    </citation>
    <scope>NUCLEOTIDE SEQUENCE [LARGE SCALE GENOMIC DNA]</scope>
    <source>
        <strain evidence="1 2">SNUC 5959</strain>
    </source>
</reference>
<name>A0A0A8HQV6_STAHY</name>
<sequence>MFDEALMTILDRTDELGDMIKASEMSHNYQIAYQNLKDDHAARQLYQSFLTQRQQYNEVQRFGRYHPDYQHVMITTRKAKRAYEMHPTVVAFKKAETDLQQLIDEVIMILATSVSEHVKVDAGTPLFDKLTQGCATGDACQCQSH</sequence>
<comment type="caution">
    <text evidence="1">The sequence shown here is derived from an EMBL/GenBank/DDBJ whole genome shotgun (WGS) entry which is preliminary data.</text>
</comment>
<dbReference type="Proteomes" id="UP000285625">
    <property type="component" value="Unassembled WGS sequence"/>
</dbReference>
<dbReference type="KEGG" id="shu:SHYC_08715"/>
<accession>A0A0A8HQV6</accession>
<dbReference type="AlphaFoldDB" id="A0A0A8HQV6"/>
<protein>
    <submittedName>
        <fullName evidence="1">YlbF family regulator</fullName>
    </submittedName>
</protein>
<evidence type="ECO:0000313" key="2">
    <source>
        <dbReference type="Proteomes" id="UP000285625"/>
    </source>
</evidence>
<dbReference type="RefSeq" id="WP_039646269.1">
    <property type="nucleotide sequence ID" value="NZ_CP008747.1"/>
</dbReference>
<dbReference type="Gene3D" id="1.20.1500.10">
    <property type="entry name" value="YheA/YmcA-like"/>
    <property type="match status" value="1"/>
</dbReference>
<dbReference type="InterPro" id="IPR010368">
    <property type="entry name" value="Com_YlbF"/>
</dbReference>
<dbReference type="EMBL" id="QXVO01000005">
    <property type="protein sequence ID" value="RIO47119.1"/>
    <property type="molecule type" value="Genomic_DNA"/>
</dbReference>
<dbReference type="SUPFAM" id="SSF158622">
    <property type="entry name" value="YheA/YmcA-like"/>
    <property type="match status" value="1"/>
</dbReference>
<dbReference type="InterPro" id="IPR052767">
    <property type="entry name" value="Bact_com_dev_regulator"/>
</dbReference>
<evidence type="ECO:0000313" key="1">
    <source>
        <dbReference type="EMBL" id="RIO47119.1"/>
    </source>
</evidence>
<dbReference type="HOGENOM" id="CLU_114090_0_0_9"/>
<gene>
    <name evidence="1" type="ORF">BUZ57_02460</name>
</gene>
<proteinExistence type="predicted"/>
<dbReference type="STRING" id="1284.SHYC_08715"/>
<dbReference type="PANTHER" id="PTHR38448:SF2">
    <property type="entry name" value="REGULATORY PROTEIN YLBF"/>
    <property type="match status" value="1"/>
</dbReference>